<dbReference type="InterPro" id="IPR049397">
    <property type="entry name" value="EthR_C"/>
</dbReference>
<keyword evidence="6" id="KW-1185">Reference proteome</keyword>
<protein>
    <submittedName>
        <fullName evidence="5">Bacterial regulatory protein, tetR family</fullName>
    </submittedName>
</protein>
<dbReference type="OrthoDB" id="252501at2"/>
<evidence type="ECO:0000313" key="5">
    <source>
        <dbReference type="EMBL" id="TWT46846.1"/>
    </source>
</evidence>
<evidence type="ECO:0000256" key="3">
    <source>
        <dbReference type="SAM" id="MobiDB-lite"/>
    </source>
</evidence>
<dbReference type="Gene3D" id="1.10.357.10">
    <property type="entry name" value="Tetracycline Repressor, domain 2"/>
    <property type="match status" value="1"/>
</dbReference>
<sequence length="235" mass="26729">MSETKLSQIRRRNDPTNPTPRKSERTRQAILDAALKFLWTQPFRDLTVGKLMSLAGTSRSSFYQYFQDLHDLMETLLCGLEEDIFGVAAPWLQGEGDPIPLLEETMEGLVRVCYQQGPILRAVADAAPMDERLEKAWADFLKDFDDAVTDRIEQHQAAGLIKPFDARPIAISLNRMDAYLLIHHFGRRPRGNRESVREAILRVWILTLYGDKPLAESVPGSRAKRHAKPSRSKNS</sequence>
<comment type="caution">
    <text evidence="5">The sequence shown here is derived from an EMBL/GenBank/DDBJ whole genome shotgun (WGS) entry which is preliminary data.</text>
</comment>
<evidence type="ECO:0000313" key="6">
    <source>
        <dbReference type="Proteomes" id="UP000318995"/>
    </source>
</evidence>
<dbReference type="GO" id="GO:0000976">
    <property type="term" value="F:transcription cis-regulatory region binding"/>
    <property type="evidence" value="ECO:0007669"/>
    <property type="project" value="TreeGrafter"/>
</dbReference>
<dbReference type="RefSeq" id="WP_146573673.1">
    <property type="nucleotide sequence ID" value="NZ_SJPH01000003.1"/>
</dbReference>
<keyword evidence="1 2" id="KW-0238">DNA-binding</keyword>
<dbReference type="InterPro" id="IPR050109">
    <property type="entry name" value="HTH-type_TetR-like_transc_reg"/>
</dbReference>
<dbReference type="AlphaFoldDB" id="A0A5C5W7F9"/>
<evidence type="ECO:0000256" key="1">
    <source>
        <dbReference type="ARBA" id="ARBA00023125"/>
    </source>
</evidence>
<dbReference type="InterPro" id="IPR036271">
    <property type="entry name" value="Tet_transcr_reg_TetR-rel_C_sf"/>
</dbReference>
<feature type="region of interest" description="Disordered" evidence="3">
    <location>
        <begin position="216"/>
        <end position="235"/>
    </location>
</feature>
<reference evidence="5 6" key="1">
    <citation type="submission" date="2019-02" db="EMBL/GenBank/DDBJ databases">
        <title>Deep-cultivation of Planctomycetes and their phenomic and genomic characterization uncovers novel biology.</title>
        <authorList>
            <person name="Wiegand S."/>
            <person name="Jogler M."/>
            <person name="Boedeker C."/>
            <person name="Pinto D."/>
            <person name="Vollmers J."/>
            <person name="Rivas-Marin E."/>
            <person name="Kohn T."/>
            <person name="Peeters S.H."/>
            <person name="Heuer A."/>
            <person name="Rast P."/>
            <person name="Oberbeckmann S."/>
            <person name="Bunk B."/>
            <person name="Jeske O."/>
            <person name="Meyerdierks A."/>
            <person name="Storesund J.E."/>
            <person name="Kallscheuer N."/>
            <person name="Luecker S."/>
            <person name="Lage O.M."/>
            <person name="Pohl T."/>
            <person name="Merkel B.J."/>
            <person name="Hornburger P."/>
            <person name="Mueller R.-W."/>
            <person name="Bruemmer F."/>
            <person name="Labrenz M."/>
            <person name="Spormann A.M."/>
            <person name="Op Den Camp H."/>
            <person name="Overmann J."/>
            <person name="Amann R."/>
            <person name="Jetten M.S.M."/>
            <person name="Mascher T."/>
            <person name="Medema M.H."/>
            <person name="Devos D.P."/>
            <person name="Kaster A.-K."/>
            <person name="Ovreas L."/>
            <person name="Rohde M."/>
            <person name="Galperin M.Y."/>
            <person name="Jogler C."/>
        </authorList>
    </citation>
    <scope>NUCLEOTIDE SEQUENCE [LARGE SCALE GENOMIC DNA]</scope>
    <source>
        <strain evidence="5 6">Pla111</strain>
    </source>
</reference>
<organism evidence="5 6">
    <name type="scientific">Botrimarina hoheduenensis</name>
    <dbReference type="NCBI Taxonomy" id="2528000"/>
    <lineage>
        <taxon>Bacteria</taxon>
        <taxon>Pseudomonadati</taxon>
        <taxon>Planctomycetota</taxon>
        <taxon>Planctomycetia</taxon>
        <taxon>Pirellulales</taxon>
        <taxon>Lacipirellulaceae</taxon>
        <taxon>Botrimarina</taxon>
    </lineage>
</organism>
<feature type="compositionally biased region" description="Basic residues" evidence="3">
    <location>
        <begin position="222"/>
        <end position="235"/>
    </location>
</feature>
<proteinExistence type="predicted"/>
<dbReference type="SUPFAM" id="SSF46689">
    <property type="entry name" value="Homeodomain-like"/>
    <property type="match status" value="1"/>
</dbReference>
<dbReference type="PANTHER" id="PTHR30055">
    <property type="entry name" value="HTH-TYPE TRANSCRIPTIONAL REGULATOR RUTR"/>
    <property type="match status" value="1"/>
</dbReference>
<name>A0A5C5W7F9_9BACT</name>
<evidence type="ECO:0000259" key="4">
    <source>
        <dbReference type="PROSITE" id="PS50977"/>
    </source>
</evidence>
<gene>
    <name evidence="5" type="ORF">Pla111_19480</name>
</gene>
<dbReference type="Pfam" id="PF00440">
    <property type="entry name" value="TetR_N"/>
    <property type="match status" value="1"/>
</dbReference>
<dbReference type="InterPro" id="IPR001647">
    <property type="entry name" value="HTH_TetR"/>
</dbReference>
<dbReference type="Pfam" id="PF21313">
    <property type="entry name" value="EthR_C"/>
    <property type="match status" value="1"/>
</dbReference>
<dbReference type="Proteomes" id="UP000318995">
    <property type="component" value="Unassembled WGS sequence"/>
</dbReference>
<feature type="DNA-binding region" description="H-T-H motif" evidence="2">
    <location>
        <begin position="47"/>
        <end position="66"/>
    </location>
</feature>
<dbReference type="InterPro" id="IPR009057">
    <property type="entry name" value="Homeodomain-like_sf"/>
</dbReference>
<feature type="region of interest" description="Disordered" evidence="3">
    <location>
        <begin position="1"/>
        <end position="25"/>
    </location>
</feature>
<dbReference type="Gene3D" id="1.10.10.60">
    <property type="entry name" value="Homeodomain-like"/>
    <property type="match status" value="1"/>
</dbReference>
<dbReference type="SUPFAM" id="SSF48498">
    <property type="entry name" value="Tetracyclin repressor-like, C-terminal domain"/>
    <property type="match status" value="1"/>
</dbReference>
<feature type="domain" description="HTH tetR-type" evidence="4">
    <location>
        <begin position="24"/>
        <end position="84"/>
    </location>
</feature>
<accession>A0A5C5W7F9</accession>
<dbReference type="PROSITE" id="PS50977">
    <property type="entry name" value="HTH_TETR_2"/>
    <property type="match status" value="1"/>
</dbReference>
<evidence type="ECO:0000256" key="2">
    <source>
        <dbReference type="PROSITE-ProRule" id="PRU00335"/>
    </source>
</evidence>
<dbReference type="EMBL" id="SJPH01000003">
    <property type="protein sequence ID" value="TWT46846.1"/>
    <property type="molecule type" value="Genomic_DNA"/>
</dbReference>
<dbReference type="GO" id="GO:0003700">
    <property type="term" value="F:DNA-binding transcription factor activity"/>
    <property type="evidence" value="ECO:0007669"/>
    <property type="project" value="TreeGrafter"/>
</dbReference>
<dbReference type="PANTHER" id="PTHR30055:SF184">
    <property type="entry name" value="HTH-TYPE TRANSCRIPTIONAL REGULATOR ETHR"/>
    <property type="match status" value="1"/>
</dbReference>